<organism evidence="1 2">
    <name type="scientific">Aldrovandia affinis</name>
    <dbReference type="NCBI Taxonomy" id="143900"/>
    <lineage>
        <taxon>Eukaryota</taxon>
        <taxon>Metazoa</taxon>
        <taxon>Chordata</taxon>
        <taxon>Craniata</taxon>
        <taxon>Vertebrata</taxon>
        <taxon>Euteleostomi</taxon>
        <taxon>Actinopterygii</taxon>
        <taxon>Neopterygii</taxon>
        <taxon>Teleostei</taxon>
        <taxon>Notacanthiformes</taxon>
        <taxon>Halosauridae</taxon>
        <taxon>Aldrovandia</taxon>
    </lineage>
</organism>
<dbReference type="EMBL" id="JAINUG010000023">
    <property type="protein sequence ID" value="KAJ8411360.1"/>
    <property type="molecule type" value="Genomic_DNA"/>
</dbReference>
<name>A0AAD7WWA1_9TELE</name>
<gene>
    <name evidence="1" type="ORF">AAFF_G00173660</name>
</gene>
<evidence type="ECO:0000313" key="1">
    <source>
        <dbReference type="EMBL" id="KAJ8411360.1"/>
    </source>
</evidence>
<proteinExistence type="predicted"/>
<protein>
    <submittedName>
        <fullName evidence="1">Uncharacterized protein</fullName>
    </submittedName>
</protein>
<comment type="caution">
    <text evidence="1">The sequence shown here is derived from an EMBL/GenBank/DDBJ whole genome shotgun (WGS) entry which is preliminary data.</text>
</comment>
<evidence type="ECO:0000313" key="2">
    <source>
        <dbReference type="Proteomes" id="UP001221898"/>
    </source>
</evidence>
<sequence>MNTLYCNTAPQSRQDRRILPRIHCGEPTTVQGLFGIESSIRGVPSHPWGELLDLNSFCKQPAALRWTYTDVSDAVSSCAGYSGISCQDVFHSNEFSSPCRSPGGGLSLSPPTPARIARLVTRPDPAPGAAALVIRPTLSGLESLFKSGWCSGTFSKQEYPENTTTHFITRNLQ</sequence>
<reference evidence="1" key="1">
    <citation type="journal article" date="2023" name="Science">
        <title>Genome structures resolve the early diversification of teleost fishes.</title>
        <authorList>
            <person name="Parey E."/>
            <person name="Louis A."/>
            <person name="Montfort J."/>
            <person name="Bouchez O."/>
            <person name="Roques C."/>
            <person name="Iampietro C."/>
            <person name="Lluch J."/>
            <person name="Castinel A."/>
            <person name="Donnadieu C."/>
            <person name="Desvignes T."/>
            <person name="Floi Bucao C."/>
            <person name="Jouanno E."/>
            <person name="Wen M."/>
            <person name="Mejri S."/>
            <person name="Dirks R."/>
            <person name="Jansen H."/>
            <person name="Henkel C."/>
            <person name="Chen W.J."/>
            <person name="Zahm M."/>
            <person name="Cabau C."/>
            <person name="Klopp C."/>
            <person name="Thompson A.W."/>
            <person name="Robinson-Rechavi M."/>
            <person name="Braasch I."/>
            <person name="Lecointre G."/>
            <person name="Bobe J."/>
            <person name="Postlethwait J.H."/>
            <person name="Berthelot C."/>
            <person name="Roest Crollius H."/>
            <person name="Guiguen Y."/>
        </authorList>
    </citation>
    <scope>NUCLEOTIDE SEQUENCE</scope>
    <source>
        <strain evidence="1">NC1722</strain>
    </source>
</reference>
<dbReference type="AlphaFoldDB" id="A0AAD7WWA1"/>
<accession>A0AAD7WWA1</accession>
<keyword evidence="2" id="KW-1185">Reference proteome</keyword>
<dbReference type="Proteomes" id="UP001221898">
    <property type="component" value="Unassembled WGS sequence"/>
</dbReference>